<proteinExistence type="predicted"/>
<dbReference type="EMBL" id="BA000035">
    <property type="protein sequence ID" value="BAC17192.1"/>
    <property type="molecule type" value="Genomic_DNA"/>
</dbReference>
<reference evidence="1 2" key="1">
    <citation type="journal article" date="2003" name="Genome Res.">
        <title>Comparative complete genome sequence analysis of the amino acid replacements responsible for the thermostability of Corynebacterium efficiens.</title>
        <authorList>
            <person name="Nishio Y."/>
            <person name="Nakamura Y."/>
            <person name="Kawarabayasi Y."/>
            <person name="Usuda Y."/>
            <person name="Kimura E."/>
            <person name="Sugimoto S."/>
            <person name="Matsui K."/>
            <person name="Yamagishi A."/>
            <person name="Kikuchi H."/>
            <person name="Ikeo K."/>
            <person name="Gojobori T."/>
        </authorList>
    </citation>
    <scope>NUCLEOTIDE SEQUENCE [LARGE SCALE GENOMIC DNA]</scope>
    <source>
        <strain evidence="2">DSM 44549 / YS-314 / AJ 12310 / JCM 11189 / NBRC 100395</strain>
    </source>
</reference>
<dbReference type="AlphaFoldDB" id="Q8FSK8"/>
<sequence length="52" mass="5848">MNFAVISYLNRESNSDLASADAKSQLTPWGASFETATKLMNARKHFHYKGKL</sequence>
<organism evidence="1 2">
    <name type="scientific">Corynebacterium efficiens (strain DSM 44549 / YS-314 / AJ 12310 / JCM 11189 / NBRC 100395)</name>
    <dbReference type="NCBI Taxonomy" id="196164"/>
    <lineage>
        <taxon>Bacteria</taxon>
        <taxon>Bacillati</taxon>
        <taxon>Actinomycetota</taxon>
        <taxon>Actinomycetes</taxon>
        <taxon>Mycobacteriales</taxon>
        <taxon>Corynebacteriaceae</taxon>
        <taxon>Corynebacterium</taxon>
    </lineage>
</organism>
<protein>
    <submittedName>
        <fullName evidence="1">Uncharacterized protein</fullName>
    </submittedName>
</protein>
<dbReference type="KEGG" id="cef:CE0382"/>
<dbReference type="STRING" id="196164.gene:10740780"/>
<name>Q8FSK8_COREF</name>
<accession>Q8FSK8</accession>
<accession>C8NSM0</accession>
<evidence type="ECO:0000313" key="1">
    <source>
        <dbReference type="EMBL" id="BAC17192.1"/>
    </source>
</evidence>
<dbReference type="HOGENOM" id="CLU_3078839_0_0_11"/>
<keyword evidence="2" id="KW-1185">Reference proteome</keyword>
<dbReference type="Proteomes" id="UP000001409">
    <property type="component" value="Chromosome"/>
</dbReference>
<evidence type="ECO:0000313" key="2">
    <source>
        <dbReference type="Proteomes" id="UP000001409"/>
    </source>
</evidence>